<proteinExistence type="predicted"/>
<name>A0ACC0ASW0_CATRO</name>
<protein>
    <submittedName>
        <fullName evidence="1">Uncharacterized protein</fullName>
    </submittedName>
</protein>
<evidence type="ECO:0000313" key="2">
    <source>
        <dbReference type="Proteomes" id="UP001060085"/>
    </source>
</evidence>
<reference evidence="2" key="1">
    <citation type="journal article" date="2023" name="Nat. Plants">
        <title>Single-cell RNA sequencing provides a high-resolution roadmap for understanding the multicellular compartmentation of specialized metabolism.</title>
        <authorList>
            <person name="Sun S."/>
            <person name="Shen X."/>
            <person name="Li Y."/>
            <person name="Li Y."/>
            <person name="Wang S."/>
            <person name="Li R."/>
            <person name="Zhang H."/>
            <person name="Shen G."/>
            <person name="Guo B."/>
            <person name="Wei J."/>
            <person name="Xu J."/>
            <person name="St-Pierre B."/>
            <person name="Chen S."/>
            <person name="Sun C."/>
        </authorList>
    </citation>
    <scope>NUCLEOTIDE SEQUENCE [LARGE SCALE GENOMIC DNA]</scope>
</reference>
<gene>
    <name evidence="1" type="ORF">M9H77_22855</name>
</gene>
<accession>A0ACC0ASW0</accession>
<organism evidence="1 2">
    <name type="scientific">Catharanthus roseus</name>
    <name type="common">Madagascar periwinkle</name>
    <name type="synonym">Vinca rosea</name>
    <dbReference type="NCBI Taxonomy" id="4058"/>
    <lineage>
        <taxon>Eukaryota</taxon>
        <taxon>Viridiplantae</taxon>
        <taxon>Streptophyta</taxon>
        <taxon>Embryophyta</taxon>
        <taxon>Tracheophyta</taxon>
        <taxon>Spermatophyta</taxon>
        <taxon>Magnoliopsida</taxon>
        <taxon>eudicotyledons</taxon>
        <taxon>Gunneridae</taxon>
        <taxon>Pentapetalae</taxon>
        <taxon>asterids</taxon>
        <taxon>lamiids</taxon>
        <taxon>Gentianales</taxon>
        <taxon>Apocynaceae</taxon>
        <taxon>Rauvolfioideae</taxon>
        <taxon>Vinceae</taxon>
        <taxon>Catharanthinae</taxon>
        <taxon>Catharanthus</taxon>
    </lineage>
</organism>
<keyword evidence="2" id="KW-1185">Reference proteome</keyword>
<dbReference type="Proteomes" id="UP001060085">
    <property type="component" value="Linkage Group LG05"/>
</dbReference>
<sequence length="454" mass="48646">MAASLQYRPQERSLGMVMKEVDEDLAIFLEMRRQEKENSDLNLIQKSKDYHDSIAPNPQSSVVSDPMSTVILHEALAAENVLDAEKEHESDYYWLVSPPETSSFPSLEMGLQGTAASQTEISNSLQTEPKAEPENTPDKSTLPNDAPGQLYTSADANTSVSGNRRSSSSGGQKSTASRFPTPTRRSGLPAASKPSRSSTPISRGTAPSSKTVAPLVRSSTPSRTTARSSTPPARSSTPSTSKSTFRSATPTHKPATASSTPSNSAPSSRSSSVNKTRPMMVKNPGIARGTSPTVRSRPKKPAEFPMSSSDAPPDLKVVIPKRPSSASRGRPITSSAKSSSADATAVKPRQKSCSPLRIRVNGSAYNSGSTILSRSRGYSNGSDDVNPVLMGTQMVERVVNMRKLAPPKQDNQPSNDNSTKKSSSSQEKPGFGRSLSKKSLDMAIRHMPQKQERN</sequence>
<evidence type="ECO:0000313" key="1">
    <source>
        <dbReference type="EMBL" id="KAI5663532.1"/>
    </source>
</evidence>
<dbReference type="EMBL" id="CM044705">
    <property type="protein sequence ID" value="KAI5663532.1"/>
    <property type="molecule type" value="Genomic_DNA"/>
</dbReference>
<comment type="caution">
    <text evidence="1">The sequence shown here is derived from an EMBL/GenBank/DDBJ whole genome shotgun (WGS) entry which is preliminary data.</text>
</comment>